<gene>
    <name evidence="2" type="ORF">CP967_06540</name>
</gene>
<dbReference type="AlphaFoldDB" id="A0A5J6F7M9"/>
<name>A0A5J6F7M9_9ACTN</name>
<protein>
    <recommendedName>
        <fullName evidence="4">DNRLRE domain-containing protein</fullName>
    </recommendedName>
</protein>
<organism evidence="2 3">
    <name type="scientific">Streptomyces nitrosporeus</name>
    <dbReference type="NCBI Taxonomy" id="28894"/>
    <lineage>
        <taxon>Bacteria</taxon>
        <taxon>Bacillati</taxon>
        <taxon>Actinomycetota</taxon>
        <taxon>Actinomycetes</taxon>
        <taxon>Kitasatosporales</taxon>
        <taxon>Streptomycetaceae</taxon>
        <taxon>Streptomyces</taxon>
    </lineage>
</organism>
<evidence type="ECO:0008006" key="4">
    <source>
        <dbReference type="Google" id="ProtNLM"/>
    </source>
</evidence>
<evidence type="ECO:0000256" key="1">
    <source>
        <dbReference type="SAM" id="MobiDB-lite"/>
    </source>
</evidence>
<accession>A0A5J6F7M9</accession>
<evidence type="ECO:0000313" key="3">
    <source>
        <dbReference type="Proteomes" id="UP000326178"/>
    </source>
</evidence>
<keyword evidence="3" id="KW-1185">Reference proteome</keyword>
<reference evidence="2 3" key="1">
    <citation type="submission" date="2017-09" db="EMBL/GenBank/DDBJ databases">
        <authorList>
            <person name="Lee N."/>
            <person name="Cho B.-K."/>
        </authorList>
    </citation>
    <scope>NUCLEOTIDE SEQUENCE [LARGE SCALE GENOMIC DNA]</scope>
    <source>
        <strain evidence="2 3">ATCC 12769</strain>
    </source>
</reference>
<feature type="compositionally biased region" description="Low complexity" evidence="1">
    <location>
        <begin position="53"/>
        <end position="77"/>
    </location>
</feature>
<dbReference type="KEGG" id="snk:CP967_06540"/>
<sequence length="130" mass="12999">MRATVPAPAVRVLRSARTAFRTSSDPAGPAEEHSTVPVTGTWTESSVTHNSRPALAATAPGTVTGASSASTGPASTGRPAEPDATAPDGALGSVLSLARTGSGTDRPRIRPGGASAAWRPQLVLTFGAEQ</sequence>
<feature type="region of interest" description="Disordered" evidence="1">
    <location>
        <begin position="15"/>
        <end position="118"/>
    </location>
</feature>
<proteinExistence type="predicted"/>
<dbReference type="EMBL" id="CP023702">
    <property type="protein sequence ID" value="QEU71664.1"/>
    <property type="molecule type" value="Genomic_DNA"/>
</dbReference>
<dbReference type="Proteomes" id="UP000326178">
    <property type="component" value="Chromosome"/>
</dbReference>
<feature type="compositionally biased region" description="Polar residues" evidence="1">
    <location>
        <begin position="36"/>
        <end position="51"/>
    </location>
</feature>
<evidence type="ECO:0000313" key="2">
    <source>
        <dbReference type="EMBL" id="QEU71664.1"/>
    </source>
</evidence>